<reference evidence="3 4" key="1">
    <citation type="submission" date="2013-11" db="EMBL/GenBank/DDBJ databases">
        <title>The Genome Sequence of Phytophthora parasitica P1569.</title>
        <authorList>
            <consortium name="The Broad Institute Genomics Platform"/>
            <person name="Russ C."/>
            <person name="Tyler B."/>
            <person name="Panabieres F."/>
            <person name="Shan W."/>
            <person name="Tripathy S."/>
            <person name="Grunwald N."/>
            <person name="Machado M."/>
            <person name="Johnson C.S."/>
            <person name="Arredondo F."/>
            <person name="Hong C."/>
            <person name="Coffey M."/>
            <person name="Young S.K."/>
            <person name="Zeng Q."/>
            <person name="Gargeya S."/>
            <person name="Fitzgerald M."/>
            <person name="Abouelleil A."/>
            <person name="Alvarado L."/>
            <person name="Chapman S.B."/>
            <person name="Gainer-Dewar J."/>
            <person name="Goldberg J."/>
            <person name="Griggs A."/>
            <person name="Gujja S."/>
            <person name="Hansen M."/>
            <person name="Howarth C."/>
            <person name="Imamovic A."/>
            <person name="Ireland A."/>
            <person name="Larimer J."/>
            <person name="McCowan C."/>
            <person name="Murphy C."/>
            <person name="Pearson M."/>
            <person name="Poon T.W."/>
            <person name="Priest M."/>
            <person name="Roberts A."/>
            <person name="Saif S."/>
            <person name="Shea T."/>
            <person name="Sykes S."/>
            <person name="Wortman J."/>
            <person name="Nusbaum C."/>
            <person name="Birren B."/>
        </authorList>
    </citation>
    <scope>NUCLEOTIDE SEQUENCE [LARGE SCALE GENOMIC DNA]</scope>
    <source>
        <strain evidence="3 4">P1569</strain>
    </source>
</reference>
<organism evidence="3 4">
    <name type="scientific">Phytophthora nicotianae P1569</name>
    <dbReference type="NCBI Taxonomy" id="1317065"/>
    <lineage>
        <taxon>Eukaryota</taxon>
        <taxon>Sar</taxon>
        <taxon>Stramenopiles</taxon>
        <taxon>Oomycota</taxon>
        <taxon>Peronosporomycetes</taxon>
        <taxon>Peronosporales</taxon>
        <taxon>Peronosporaceae</taxon>
        <taxon>Phytophthora</taxon>
    </lineage>
</organism>
<evidence type="ECO:0000313" key="3">
    <source>
        <dbReference type="EMBL" id="ETI35634.1"/>
    </source>
</evidence>
<dbReference type="AlphaFoldDB" id="V9E952"/>
<dbReference type="OrthoDB" id="129591at2759"/>
<comment type="caution">
    <text evidence="3">The sequence shown here is derived from an EMBL/GenBank/DDBJ whole genome shotgun (WGS) entry which is preliminary data.</text>
</comment>
<feature type="region of interest" description="Disordered" evidence="2">
    <location>
        <begin position="109"/>
        <end position="131"/>
    </location>
</feature>
<evidence type="ECO:0000313" key="4">
    <source>
        <dbReference type="Proteomes" id="UP000018721"/>
    </source>
</evidence>
<dbReference type="GO" id="GO:0006310">
    <property type="term" value="P:DNA recombination"/>
    <property type="evidence" value="ECO:0007669"/>
    <property type="project" value="UniProtKB-KW"/>
</dbReference>
<dbReference type="InterPro" id="IPR011010">
    <property type="entry name" value="DNA_brk_join_enz"/>
</dbReference>
<dbReference type="EMBL" id="ANIZ01003104">
    <property type="protein sequence ID" value="ETI35634.1"/>
    <property type="molecule type" value="Genomic_DNA"/>
</dbReference>
<dbReference type="GO" id="GO:0003677">
    <property type="term" value="F:DNA binding"/>
    <property type="evidence" value="ECO:0007669"/>
    <property type="project" value="InterPro"/>
</dbReference>
<dbReference type="Gene3D" id="1.10.443.10">
    <property type="entry name" value="Intergrase catalytic core"/>
    <property type="match status" value="1"/>
</dbReference>
<keyword evidence="4" id="KW-1185">Reference proteome</keyword>
<accession>V9E952</accession>
<name>V9E952_PHYNI</name>
<dbReference type="PANTHER" id="PTHR33050">
    <property type="entry name" value="REVERSE TRANSCRIPTASE DOMAIN-CONTAINING PROTEIN"/>
    <property type="match status" value="1"/>
</dbReference>
<dbReference type="SUPFAM" id="SSF56349">
    <property type="entry name" value="DNA breaking-rejoining enzymes"/>
    <property type="match status" value="1"/>
</dbReference>
<evidence type="ECO:0008006" key="5">
    <source>
        <dbReference type="Google" id="ProtNLM"/>
    </source>
</evidence>
<evidence type="ECO:0000256" key="2">
    <source>
        <dbReference type="SAM" id="MobiDB-lite"/>
    </source>
</evidence>
<gene>
    <name evidence="3" type="ORF">F443_18055</name>
</gene>
<dbReference type="HOGENOM" id="CLU_019342_0_0_1"/>
<dbReference type="GO" id="GO:0015074">
    <property type="term" value="P:DNA integration"/>
    <property type="evidence" value="ECO:0007669"/>
    <property type="project" value="InterPro"/>
</dbReference>
<dbReference type="Proteomes" id="UP000018721">
    <property type="component" value="Unassembled WGS sequence"/>
</dbReference>
<protein>
    <recommendedName>
        <fullName evidence="5">Tyr recombinase domain-containing protein</fullName>
    </recommendedName>
</protein>
<proteinExistence type="predicted"/>
<dbReference type="InterPro" id="IPR052055">
    <property type="entry name" value="Hepadnavirus_pol/RT"/>
</dbReference>
<keyword evidence="1" id="KW-0233">DNA recombination</keyword>
<evidence type="ECO:0000256" key="1">
    <source>
        <dbReference type="ARBA" id="ARBA00023172"/>
    </source>
</evidence>
<dbReference type="eggNOG" id="ENOG502S82T">
    <property type="taxonomic scope" value="Eukaryota"/>
</dbReference>
<dbReference type="InterPro" id="IPR013762">
    <property type="entry name" value="Integrase-like_cat_sf"/>
</dbReference>
<sequence length="866" mass="98297">MTTLEQLSEHCRTGIEQDLIVVAATFGIAAPLKRTEQHGSLIDEEMVNFHSSLAIASGKPLADFVRLVRGQTAADPRPNKDMYELPRPKDPALHEAWGRWMTSSKMEPLQSGYRTGHRDRPPDHGTTGQFTNPSLKYGGIFAKEEYISVVGVVDKDGTDIRIIDDYSFPDGASINDFTDRSNLPVISYSPPGDIARRIFELRRQYSNVRILILLGDVSACGFGWCGSLAWYFLPGTLINGLYEQTPCWTPANLRTLKGLFWCDDHTCIEPEDELRCFRANLVLRRAMTTVLGPSAINKRTFTEWSECGKALDLICDTRNGTVTIPKEKIMKAELRVSTMLSCGTATKTQLLQLLGSLRHVTTCCTPARAFYQRLQSAATTTPRYKRLRLSKEAVEDLKWFRYILQHHERFNGIPVAQFANESIPMVHVHMDASDDGLCVLEPMLRQYVRVRFSDTTKAQFRNDASTNSINVRELQSGVLAALIWGPVWEKQFDRRPIHVCFWIGNASAVSWTQRRCSRQPLAQIYNRLLSLAEFQYSLVCTARHVPGVENRHCQHYQNYLSSPLGAVAKIRSVHEVVGWLSTDEKDNSTKLGLFAIYCWRYGWHTKQRGNQYGTIQLKLSRIRWYRKTYAGTKIKHSPDFDVLMRGIQRLSDPLLKRHQITQAFHRLLSRRLDFTRPRSRLLWGAVLLAYFFLLRRSEYLLVESGRHAFYVKVSNAYFFSREGERVPYKKAVAVTIGLAGAKNDQFGRGAWRTMHATGDKVFCSTKALHHLQRARKELGCSSAKYLCVNLTGEEVTWTFKTLASNVGVSPDKYATHSVRIGGASALLSGEADSLKINLLGRWMSHSYEDYPVLAPDSARGLSRRMI</sequence>
<dbReference type="PANTHER" id="PTHR33050:SF7">
    <property type="entry name" value="RIBONUCLEASE H"/>
    <property type="match status" value="1"/>
</dbReference>